<dbReference type="EMBL" id="KB444246">
    <property type="protein sequence ID" value="EMD47693.1"/>
    <property type="molecule type" value="Genomic_DNA"/>
</dbReference>
<proteinExistence type="predicted"/>
<reference evidence="1 2" key="1">
    <citation type="submission" date="2013-02" db="EMBL/GenBank/DDBJ databases">
        <authorList>
            <person name="Hannick L."/>
            <person name="Zafar N."/>
            <person name="Lorenzi H."/>
            <person name="Ali I.A."/>
            <person name="Petri W.P."/>
            <person name="Caler E."/>
        </authorList>
    </citation>
    <scope>NUCLEOTIDE SEQUENCE [LARGE SCALE GENOMIC DNA]</scope>
    <source>
        <strain evidence="1 2">KU27</strain>
    </source>
</reference>
<organism evidence="1 2">
    <name type="scientific">Entamoeba histolytica KU27</name>
    <dbReference type="NCBI Taxonomy" id="885311"/>
    <lineage>
        <taxon>Eukaryota</taxon>
        <taxon>Amoebozoa</taxon>
        <taxon>Evosea</taxon>
        <taxon>Archamoebae</taxon>
        <taxon>Mastigamoebida</taxon>
        <taxon>Entamoebidae</taxon>
        <taxon>Entamoeba</taxon>
    </lineage>
</organism>
<evidence type="ECO:0000313" key="2">
    <source>
        <dbReference type="Proteomes" id="UP000011755"/>
    </source>
</evidence>
<evidence type="ECO:0000313" key="1">
    <source>
        <dbReference type="EMBL" id="EMD47693.1"/>
    </source>
</evidence>
<protein>
    <recommendedName>
        <fullName evidence="3">Ubiquitin-like domain-containing protein</fullName>
    </recommendedName>
</protein>
<dbReference type="OrthoDB" id="10439499at2759"/>
<accession>M2RDP5</accession>
<gene>
    <name evidence="1" type="ORF">EHI5A_258320</name>
</gene>
<sequence length="135" mass="15651">MSRVVVRFILNGQCVATKPLNSQDKLKTAREKIKEKMSDSQHFLTKDGDIIDKNDEECFTVGDVIDEKRVINIKGIEDKKEVRIKINDKIITTIEMDTKTPLSDVRKIVQNIPDSAYFYTLDNDKIERNTEEEFI</sequence>
<name>M2RDP5_ENTHI</name>
<evidence type="ECO:0008006" key="3">
    <source>
        <dbReference type="Google" id="ProtNLM"/>
    </source>
</evidence>
<dbReference type="Proteomes" id="UP000011755">
    <property type="component" value="Unassembled WGS sequence"/>
</dbReference>
<dbReference type="AlphaFoldDB" id="M2RDP5"/>
<feature type="non-terminal residue" evidence="1">
    <location>
        <position position="135"/>
    </location>
</feature>
<dbReference type="VEuPathDB" id="AmoebaDB:EHI5A_258320"/>